<feature type="transmembrane region" description="Helical" evidence="6">
    <location>
        <begin position="246"/>
        <end position="267"/>
    </location>
</feature>
<dbReference type="InterPro" id="IPR011701">
    <property type="entry name" value="MFS"/>
</dbReference>
<dbReference type="PRINTS" id="PR01036">
    <property type="entry name" value="TCRTETB"/>
</dbReference>
<evidence type="ECO:0000313" key="9">
    <source>
        <dbReference type="Proteomes" id="UP000315677"/>
    </source>
</evidence>
<evidence type="ECO:0000259" key="7">
    <source>
        <dbReference type="PROSITE" id="PS50850"/>
    </source>
</evidence>
<proteinExistence type="predicted"/>
<feature type="transmembrane region" description="Helical" evidence="6">
    <location>
        <begin position="128"/>
        <end position="148"/>
    </location>
</feature>
<evidence type="ECO:0000256" key="2">
    <source>
        <dbReference type="ARBA" id="ARBA00022448"/>
    </source>
</evidence>
<feature type="transmembrane region" description="Helical" evidence="6">
    <location>
        <begin position="288"/>
        <end position="311"/>
    </location>
</feature>
<feature type="transmembrane region" description="Helical" evidence="6">
    <location>
        <begin position="323"/>
        <end position="344"/>
    </location>
</feature>
<feature type="transmembrane region" description="Helical" evidence="6">
    <location>
        <begin position="157"/>
        <end position="178"/>
    </location>
</feature>
<protein>
    <submittedName>
        <fullName evidence="8">EmrB/QacA subfamily drug resistance transporter</fullName>
    </submittedName>
</protein>
<dbReference type="GO" id="GO:0022857">
    <property type="term" value="F:transmembrane transporter activity"/>
    <property type="evidence" value="ECO:0007669"/>
    <property type="project" value="InterPro"/>
</dbReference>
<accession>A0A543E003</accession>
<dbReference type="PROSITE" id="PS50850">
    <property type="entry name" value="MFS"/>
    <property type="match status" value="1"/>
</dbReference>
<feature type="transmembrane region" description="Helical" evidence="6">
    <location>
        <begin position="377"/>
        <end position="398"/>
    </location>
</feature>
<feature type="transmembrane region" description="Helical" evidence="6">
    <location>
        <begin position="184"/>
        <end position="203"/>
    </location>
</feature>
<dbReference type="Gene3D" id="1.20.1250.20">
    <property type="entry name" value="MFS general substrate transporter like domains"/>
    <property type="match status" value="1"/>
</dbReference>
<sequence>MRFSGASRQQDGSNVREAEGSERERVRYAWRLLSVVCLASLMSGINVSSLNIALPAIVAGLDAGPVGASWILLSFQLTHVTLLIFFGRLADVFGRRTMYLTGVGLFTAASLLAGAAPDVGLLIACRVLQAAGAAMLMTNSAALVTAAFPRRMLGQGLGIYMASFSLAQMLGPTVGGLVTTEWGWRWTLLLNVPIGIVCLLWGLRVMERVPRSGEPLRLDPAGNLLVVLGLGGLLVALSQGGSGDWLHPLVVAGAIAFLVAVPVFLLVEKRVAAPVVDVRLFSEPVVGIGVLAGFLGTMSRFAVVLLMGLYFQAVQGDTPSEAGLKVLPIAIASIVSAPGAGLVLRWVRARTVAVVASTVSLAGLVLLLAVIDVDTPYPLLITAVVVIGLGSGAFVPANSTAMLQDVRPDRLGITNAVRLMAQSCGVTISTALSLMLIGLPLPPDLRAHVLEGSLSRVSPDALDGLITGFRWTFGLMAVMSVLCVLASLVGRQAGRGVPGPRAAVTDLEE</sequence>
<feature type="transmembrane region" description="Helical" evidence="6">
    <location>
        <begin position="67"/>
        <end position="86"/>
    </location>
</feature>
<feature type="transmembrane region" description="Helical" evidence="6">
    <location>
        <begin position="351"/>
        <end position="371"/>
    </location>
</feature>
<dbReference type="SUPFAM" id="SSF103473">
    <property type="entry name" value="MFS general substrate transporter"/>
    <property type="match status" value="1"/>
</dbReference>
<feature type="transmembrane region" description="Helical" evidence="6">
    <location>
        <begin position="32"/>
        <end position="61"/>
    </location>
</feature>
<dbReference type="CDD" id="cd17321">
    <property type="entry name" value="MFS_MMR_MDR_like"/>
    <property type="match status" value="1"/>
</dbReference>
<comment type="caution">
    <text evidence="8">The sequence shown here is derived from an EMBL/GenBank/DDBJ whole genome shotgun (WGS) entry which is preliminary data.</text>
</comment>
<dbReference type="AlphaFoldDB" id="A0A543E003"/>
<dbReference type="Proteomes" id="UP000315677">
    <property type="component" value="Unassembled WGS sequence"/>
</dbReference>
<feature type="transmembrane region" description="Helical" evidence="6">
    <location>
        <begin position="419"/>
        <end position="441"/>
    </location>
</feature>
<feature type="transmembrane region" description="Helical" evidence="6">
    <location>
        <begin position="224"/>
        <end position="240"/>
    </location>
</feature>
<dbReference type="Pfam" id="PF07690">
    <property type="entry name" value="MFS_1"/>
    <property type="match status" value="1"/>
</dbReference>
<dbReference type="InterPro" id="IPR036259">
    <property type="entry name" value="MFS_trans_sf"/>
</dbReference>
<keyword evidence="4 6" id="KW-1133">Transmembrane helix</keyword>
<dbReference type="PANTHER" id="PTHR42718:SF9">
    <property type="entry name" value="MAJOR FACILITATOR SUPERFAMILY MULTIDRUG TRANSPORTER MFSC"/>
    <property type="match status" value="1"/>
</dbReference>
<evidence type="ECO:0000256" key="5">
    <source>
        <dbReference type="ARBA" id="ARBA00023136"/>
    </source>
</evidence>
<evidence type="ECO:0000256" key="6">
    <source>
        <dbReference type="SAM" id="Phobius"/>
    </source>
</evidence>
<gene>
    <name evidence="8" type="ORF">FB558_1595</name>
</gene>
<feature type="domain" description="Major facilitator superfamily (MFS) profile" evidence="7">
    <location>
        <begin position="32"/>
        <end position="495"/>
    </location>
</feature>
<organism evidence="8 9">
    <name type="scientific">Pseudonocardia kunmingensis</name>
    <dbReference type="NCBI Taxonomy" id="630975"/>
    <lineage>
        <taxon>Bacteria</taxon>
        <taxon>Bacillati</taxon>
        <taxon>Actinomycetota</taxon>
        <taxon>Actinomycetes</taxon>
        <taxon>Pseudonocardiales</taxon>
        <taxon>Pseudonocardiaceae</taxon>
        <taxon>Pseudonocardia</taxon>
    </lineage>
</organism>
<feature type="transmembrane region" description="Helical" evidence="6">
    <location>
        <begin position="98"/>
        <end position="116"/>
    </location>
</feature>
<keyword evidence="3 6" id="KW-0812">Transmembrane</keyword>
<keyword evidence="9" id="KW-1185">Reference proteome</keyword>
<dbReference type="EMBL" id="VFPA01000001">
    <property type="protein sequence ID" value="TQM14819.1"/>
    <property type="molecule type" value="Genomic_DNA"/>
</dbReference>
<evidence type="ECO:0000256" key="3">
    <source>
        <dbReference type="ARBA" id="ARBA00022692"/>
    </source>
</evidence>
<dbReference type="GO" id="GO:0005886">
    <property type="term" value="C:plasma membrane"/>
    <property type="evidence" value="ECO:0007669"/>
    <property type="project" value="UniProtKB-SubCell"/>
</dbReference>
<dbReference type="InterPro" id="IPR020846">
    <property type="entry name" value="MFS_dom"/>
</dbReference>
<dbReference type="Gene3D" id="1.20.1720.10">
    <property type="entry name" value="Multidrug resistance protein D"/>
    <property type="match status" value="1"/>
</dbReference>
<comment type="subcellular location">
    <subcellularLocation>
        <location evidence="1">Cell membrane</location>
        <topology evidence="1">Multi-pass membrane protein</topology>
    </subcellularLocation>
</comment>
<name>A0A543E003_9PSEU</name>
<evidence type="ECO:0000313" key="8">
    <source>
        <dbReference type="EMBL" id="TQM14819.1"/>
    </source>
</evidence>
<keyword evidence="5 6" id="KW-0472">Membrane</keyword>
<evidence type="ECO:0000256" key="4">
    <source>
        <dbReference type="ARBA" id="ARBA00022989"/>
    </source>
</evidence>
<reference evidence="8 9" key="1">
    <citation type="submission" date="2019-06" db="EMBL/GenBank/DDBJ databases">
        <title>Sequencing the genomes of 1000 actinobacteria strains.</title>
        <authorList>
            <person name="Klenk H.-P."/>
        </authorList>
    </citation>
    <scope>NUCLEOTIDE SEQUENCE [LARGE SCALE GENOMIC DNA]</scope>
    <source>
        <strain evidence="8 9">DSM 45301</strain>
    </source>
</reference>
<feature type="transmembrane region" description="Helical" evidence="6">
    <location>
        <begin position="468"/>
        <end position="489"/>
    </location>
</feature>
<keyword evidence="2" id="KW-0813">Transport</keyword>
<dbReference type="PANTHER" id="PTHR42718">
    <property type="entry name" value="MAJOR FACILITATOR SUPERFAMILY MULTIDRUG TRANSPORTER MFSC"/>
    <property type="match status" value="1"/>
</dbReference>
<evidence type="ECO:0000256" key="1">
    <source>
        <dbReference type="ARBA" id="ARBA00004651"/>
    </source>
</evidence>